<dbReference type="PROSITE" id="PS00227">
    <property type="entry name" value="TUBULIN"/>
    <property type="match status" value="1"/>
</dbReference>
<dbReference type="GO" id="GO:0003779">
    <property type="term" value="F:actin binding"/>
    <property type="evidence" value="ECO:0007669"/>
    <property type="project" value="UniProtKB-KW"/>
</dbReference>
<dbReference type="InterPro" id="IPR015940">
    <property type="entry name" value="UBA"/>
</dbReference>
<dbReference type="InterPro" id="IPR008280">
    <property type="entry name" value="Tub_FtsZ_C"/>
</dbReference>
<comment type="cofactor">
    <cofactor evidence="1">
        <name>Mg(2+)</name>
        <dbReference type="ChEBI" id="CHEBI:18420"/>
    </cofactor>
</comment>
<evidence type="ECO:0000256" key="9">
    <source>
        <dbReference type="ARBA" id="ARBA00022583"/>
    </source>
</evidence>
<keyword evidence="15" id="KW-0106">Calcium</keyword>
<comment type="catalytic activity">
    <reaction evidence="23">
        <text>GTP + H2O = GDP + phosphate + H(+)</text>
        <dbReference type="Rhea" id="RHEA:19669"/>
        <dbReference type="ChEBI" id="CHEBI:15377"/>
        <dbReference type="ChEBI" id="CHEBI:15378"/>
        <dbReference type="ChEBI" id="CHEBI:37565"/>
        <dbReference type="ChEBI" id="CHEBI:43474"/>
        <dbReference type="ChEBI" id="CHEBI:58189"/>
    </reaction>
    <physiologicalReaction direction="left-to-right" evidence="23">
        <dbReference type="Rhea" id="RHEA:19670"/>
    </physiologicalReaction>
</comment>
<dbReference type="SUPFAM" id="SSF46934">
    <property type="entry name" value="UBA-like"/>
    <property type="match status" value="1"/>
</dbReference>
<evidence type="ECO:0000256" key="12">
    <source>
        <dbReference type="ARBA" id="ARBA00022741"/>
    </source>
</evidence>
<dbReference type="Pfam" id="PF12763">
    <property type="entry name" value="EH"/>
    <property type="match status" value="3"/>
</dbReference>
<evidence type="ECO:0000256" key="11">
    <source>
        <dbReference type="ARBA" id="ARBA00022723"/>
    </source>
</evidence>
<evidence type="ECO:0000256" key="8">
    <source>
        <dbReference type="ARBA" id="ARBA00022490"/>
    </source>
</evidence>
<feature type="domain" description="UBA" evidence="26">
    <location>
        <begin position="1660"/>
        <end position="1700"/>
    </location>
</feature>
<dbReference type="Pfam" id="PF00627">
    <property type="entry name" value="UBA"/>
    <property type="match status" value="1"/>
</dbReference>
<reference evidence="29 30" key="1">
    <citation type="submission" date="2016-05" db="EMBL/GenBank/DDBJ databases">
        <title>Genome sequencing of Trichophyton rubrum CMCC(F)T1i isolated from hair.</title>
        <authorList>
            <person name="Zhan P."/>
            <person name="Tao Y."/>
            <person name="Liu W."/>
        </authorList>
    </citation>
    <scope>NUCLEOTIDE SEQUENCE [LARGE SCALE GENOMIC DNA]</scope>
    <source>
        <strain evidence="30">CMCC(F)T1i</strain>
    </source>
</reference>
<keyword evidence="13" id="KW-0967">Endosome</keyword>
<dbReference type="InterPro" id="IPR003008">
    <property type="entry name" value="Tubulin_FtsZ_GTPase"/>
</dbReference>
<feature type="domain" description="EH" evidence="27">
    <location>
        <begin position="600"/>
        <end position="690"/>
    </location>
</feature>
<feature type="compositionally biased region" description="Polar residues" evidence="25">
    <location>
        <begin position="1576"/>
        <end position="1592"/>
    </location>
</feature>
<dbReference type="SMART" id="SM00054">
    <property type="entry name" value="EFh"/>
    <property type="match status" value="4"/>
</dbReference>
<evidence type="ECO:0000256" key="15">
    <source>
        <dbReference type="ARBA" id="ARBA00022837"/>
    </source>
</evidence>
<dbReference type="CDD" id="cd00052">
    <property type="entry name" value="EH"/>
    <property type="match status" value="3"/>
</dbReference>
<dbReference type="Pfam" id="PF03953">
    <property type="entry name" value="Tubulin_C"/>
    <property type="match status" value="1"/>
</dbReference>
<dbReference type="GO" id="GO:0007017">
    <property type="term" value="P:microtubule-based process"/>
    <property type="evidence" value="ECO:0007669"/>
    <property type="project" value="InterPro"/>
</dbReference>
<feature type="domain" description="EH" evidence="27">
    <location>
        <begin position="743"/>
        <end position="833"/>
    </location>
</feature>
<dbReference type="GO" id="GO:0016787">
    <property type="term" value="F:hydrolase activity"/>
    <property type="evidence" value="ECO:0007669"/>
    <property type="project" value="UniProtKB-KW"/>
</dbReference>
<feature type="compositionally biased region" description="Polar residues" evidence="25">
    <location>
        <begin position="1206"/>
        <end position="1228"/>
    </location>
</feature>
<dbReference type="FunFam" id="3.40.50.1440:FF:000007">
    <property type="entry name" value="Tubulin alpha chain"/>
    <property type="match status" value="1"/>
</dbReference>
<dbReference type="CDD" id="cd02186">
    <property type="entry name" value="alpha_tubulin"/>
    <property type="match status" value="1"/>
</dbReference>
<dbReference type="GO" id="GO:0005874">
    <property type="term" value="C:microtubule"/>
    <property type="evidence" value="ECO:0007669"/>
    <property type="project" value="UniProtKB-KW"/>
</dbReference>
<dbReference type="InterPro" id="IPR000217">
    <property type="entry name" value="Tubulin"/>
</dbReference>
<evidence type="ECO:0000259" key="27">
    <source>
        <dbReference type="PROSITE" id="PS50031"/>
    </source>
</evidence>
<dbReference type="InterPro" id="IPR036525">
    <property type="entry name" value="Tubulin/FtsZ_GTPase_sf"/>
</dbReference>
<evidence type="ECO:0000256" key="14">
    <source>
        <dbReference type="ARBA" id="ARBA00022801"/>
    </source>
</evidence>
<dbReference type="PANTHER" id="PTHR11588">
    <property type="entry name" value="TUBULIN"/>
    <property type="match status" value="1"/>
</dbReference>
<evidence type="ECO:0000256" key="19">
    <source>
        <dbReference type="ARBA" id="ARBA00023203"/>
    </source>
</evidence>
<dbReference type="GO" id="GO:0005509">
    <property type="term" value="F:calcium ion binding"/>
    <property type="evidence" value="ECO:0007669"/>
    <property type="project" value="InterPro"/>
</dbReference>
<feature type="compositionally biased region" description="Acidic residues" evidence="25">
    <location>
        <begin position="1526"/>
        <end position="1536"/>
    </location>
</feature>
<dbReference type="InterPro" id="IPR000261">
    <property type="entry name" value="EH_dom"/>
</dbReference>
<dbReference type="InterPro" id="IPR023123">
    <property type="entry name" value="Tubulin_C"/>
</dbReference>
<keyword evidence="8" id="KW-0963">Cytoplasm</keyword>
<dbReference type="InterPro" id="IPR009060">
    <property type="entry name" value="UBA-like_sf"/>
</dbReference>
<dbReference type="Gene3D" id="1.10.238.10">
    <property type="entry name" value="EF-hand"/>
    <property type="match status" value="3"/>
</dbReference>
<evidence type="ECO:0000313" key="29">
    <source>
        <dbReference type="EMBL" id="OAL67254.1"/>
    </source>
</evidence>
<dbReference type="GO" id="GO:0005886">
    <property type="term" value="C:plasma membrane"/>
    <property type="evidence" value="ECO:0007669"/>
    <property type="project" value="UniProtKB-SubCell"/>
</dbReference>
<keyword evidence="10" id="KW-0493">Microtubule</keyword>
<dbReference type="PROSITE" id="PS50222">
    <property type="entry name" value="EF_HAND_2"/>
    <property type="match status" value="1"/>
</dbReference>
<accession>A0A178F524</accession>
<dbReference type="GO" id="GO:0030479">
    <property type="term" value="C:actin cortical patch"/>
    <property type="evidence" value="ECO:0007669"/>
    <property type="project" value="UniProtKB-SubCell"/>
</dbReference>
<dbReference type="VEuPathDB" id="FungiDB:TERG_07773"/>
<dbReference type="PROSITE" id="PS00018">
    <property type="entry name" value="EF_HAND_1"/>
    <property type="match status" value="1"/>
</dbReference>
<evidence type="ECO:0000256" key="6">
    <source>
        <dbReference type="ARBA" id="ARBA00011159"/>
    </source>
</evidence>
<dbReference type="FunFam" id="3.30.1330.20:FF:000001">
    <property type="entry name" value="Tubulin alpha chain"/>
    <property type="match status" value="1"/>
</dbReference>
<protein>
    <recommendedName>
        <fullName evidence="24">Tubulin alpha chain</fullName>
    </recommendedName>
</protein>
<dbReference type="PROSITE" id="PS50030">
    <property type="entry name" value="UBA"/>
    <property type="match status" value="1"/>
</dbReference>
<feature type="compositionally biased region" description="Polar residues" evidence="25">
    <location>
        <begin position="1436"/>
        <end position="1448"/>
    </location>
</feature>
<evidence type="ECO:0000256" key="23">
    <source>
        <dbReference type="ARBA" id="ARBA00049117"/>
    </source>
</evidence>
<dbReference type="EMBL" id="LHPM01000011">
    <property type="protein sequence ID" value="OAL67254.1"/>
    <property type="molecule type" value="Genomic_DNA"/>
</dbReference>
<evidence type="ECO:0000256" key="25">
    <source>
        <dbReference type="SAM" id="MobiDB-lite"/>
    </source>
</evidence>
<dbReference type="SMART" id="SM00864">
    <property type="entry name" value="Tubulin"/>
    <property type="match status" value="1"/>
</dbReference>
<dbReference type="SUPFAM" id="SSF47473">
    <property type="entry name" value="EF-hand"/>
    <property type="match status" value="3"/>
</dbReference>
<keyword evidence="17" id="KW-0175">Coiled coil</keyword>
<dbReference type="Gene3D" id="1.10.8.10">
    <property type="entry name" value="DNA helicase RuvA subunit, C-terminal domain"/>
    <property type="match status" value="1"/>
</dbReference>
<sequence length="1701" mass="183628">MREVISLNDLFADIAASLKSARPVARLQTPRGRYDINLMSRPMRLDNLVDFDSENPDKDTFHTFFSETGSGKYVPRTIYCDLEPNVVDEVRTGTYRQLFHPAQMITGKEDASNNFARGHYTIGREIIDDVVERVNRLAENCDDLQGFLLFHSLGGGTGSGFGTLLLERLATHFAKKSKLEFCVYPAPNLSTSVVEPYNSVLATSSTMELSDCSFLLDNEAIYDICTKQLTIERPGLENLNRLVAQVVSSVTASVRFGGYLNVDLAEFQTNLVPFPRVHFPMFAYAPIAQDSRATHETNTIREMTLACFDPNNQMVKCNPQNGKYMATCLLYRGNIIPKEVHSAVATVRAKQTIQFVDWCPTGFKIGICDKAPEHVPNGDMAKTDRAVCMLSNTTAIGEAWTSLCHKFDLMYSKQAFVHWFVGEGMEMGEFAESRENLAVLERDYQEIAHAEGDEELEQDLRAAALPTFAHSAQHPNLNLTPEEKRVFYQLFQTADKTNLGVITGETAVSFFEKTNLAPETLGLIWQIADTQNRGLLTPSGFGIVMRLIGHAQAGRHPTEELALQPGPLPSFSGLNIDVPTATSPPPTGPPLRVPPLNPDDVAKFSALFNKSDTQNGYISGETAKQIFERARLPNEILGRIWNLADSMQRGALDATEFIIAMHLLTAYKSGALRGIPQSLPPGLYEAAARRVVARNSTGSRSIPDVPPVPAIPKQFSGSGHVPRAQSPLSQVHTGNDWLITPQDKAHFDNVFSTVDKARTGYINGDQAVGFFTNARLPEEVLAHIWDLSDIDSDGQLSRDEFAVAMYLVRQQRTTKELLPQTLPPNLVPPSMRRLGARAIQPQITGARSASEDLFGLDVFTAPTQVAQSTGGSGSQFQPPSSPTRQPPSSTFKPFVPASSFGQSLGPIAAGRPAPGAQNTTASPSDDLLGDADPEESKKLTQDTTDLANLSNQVGTLSKEMQNIQTKRSAAEQDSGQVEQQKKDFEARLSQARTMYENEVKSLKALEERLATSKAEVKRLEQEFSLIEASRRDVATQYNQMAAALEADQRENASLKEKIKQANAQTSQLKPQLEKVKSEARQQKGLVAINKKQLATVEAERDRLQEELDQYSQQNEGSERDAAAPGSHNSPFESPAASTGSQAKNPFFRRGTGVSSPGALSPQATGQKQQPNDNRSVFDNMFGSSFAPSSTSTPPPQTTFRAASPRSGASTPDASRVASGSFTPSTAFDTQFGAAAAEPPAPPLSRQITPNNLPLGGHATSVTSSNRPSPPASRFDTSGVSEADALRKQSSPFDEGPGDEAAGAADDTTKSGIEPQPVVPGAFPTNSTPQPENKKEISFDELFSGVAHARSPSQKASDFEEAFASMKKSGGKTEGEKDKSNSSAAAGSNEFPPIREFDDDDDSSDDDHAGFDDDFAPASPPRDTTFSSQESSKDGAQKSSFAPTDSFSKPLSPPPGPGAQNTPPEFKGLVPGRHDPTAGGDAPHSVESTTKDPIIGGVPQHDAANKKPTNPDFEAAFAGLDLAPAQEVEDDSDEDTFESPFNKDASNFDMSFDTASGQPKPANNSSNADFFSFQPGPGTTSSTNNKSPFTSEAPSAGPAKNANSNHDWDALFSTLDSTKAAAAANMDGASHAATENTSAMSFPQPPTQNKPAGWALDASTGEDDMILQRLTGMGYPRDEALAALEKFDYKLDEAADFLASKS</sequence>
<dbReference type="SMART" id="SM00165">
    <property type="entry name" value="UBA"/>
    <property type="match status" value="1"/>
</dbReference>
<evidence type="ECO:0000256" key="18">
    <source>
        <dbReference type="ARBA" id="ARBA00023134"/>
    </source>
</evidence>
<dbReference type="InterPro" id="IPR037103">
    <property type="entry name" value="Tubulin/FtsZ-like_C"/>
</dbReference>
<evidence type="ECO:0000256" key="16">
    <source>
        <dbReference type="ARBA" id="ARBA00022842"/>
    </source>
</evidence>
<evidence type="ECO:0000256" key="22">
    <source>
        <dbReference type="ARBA" id="ARBA00034296"/>
    </source>
</evidence>
<dbReference type="PRINTS" id="PR01161">
    <property type="entry name" value="TUBULIN"/>
</dbReference>
<dbReference type="Pfam" id="PF00091">
    <property type="entry name" value="Tubulin"/>
    <property type="match status" value="1"/>
</dbReference>
<comment type="subunit">
    <text evidence="6">Component of the PAN1 actin cytoskeleton-regulatory complex.</text>
</comment>
<feature type="compositionally biased region" description="Polar residues" evidence="25">
    <location>
        <begin position="1161"/>
        <end position="1176"/>
    </location>
</feature>
<comment type="function">
    <text evidence="22">Tubulin is the major constituent of microtubules, a cylinder consisting of laterally associated linear protofilaments composed of alpha- and beta-tubulin heterodimers. Microtubules grow by the addition of GTP-tubulin dimers to the microtubule end, where a stabilizing cap forms. Below the cap, tubulin dimers are in GDP-bound state, owing to GTPase activity of alpha-tubulin.</text>
</comment>
<feature type="region of interest" description="Disordered" evidence="25">
    <location>
        <begin position="1106"/>
        <end position="1605"/>
    </location>
</feature>
<dbReference type="PROSITE" id="PS50031">
    <property type="entry name" value="EH"/>
    <property type="match status" value="3"/>
</dbReference>
<dbReference type="FunFam" id="1.10.287.600:FF:000001">
    <property type="entry name" value="Tubulin alpha chain"/>
    <property type="match status" value="1"/>
</dbReference>
<feature type="domain" description="EH" evidence="27">
    <location>
        <begin position="483"/>
        <end position="570"/>
    </location>
</feature>
<comment type="function">
    <text evidence="21">Component of the PAN1 actin cytoskeleton-regulatory complex required for the internalization of endosomes during actin-coupled endocytosis. The complex links the site of endocytosis to the cell membrane-associated actin cytoskeleton. Mediates uptake of external molecules and vacuolar degradation of plasma membrane proteins. Plays a role in the proper organization of the cell membrane-associated actin cytoskeleton and promotes its destabilization.</text>
</comment>
<evidence type="ECO:0000256" key="2">
    <source>
        <dbReference type="ARBA" id="ARBA00004125"/>
    </source>
</evidence>
<dbReference type="CDD" id="cd14270">
    <property type="entry name" value="UBA"/>
    <property type="match status" value="1"/>
</dbReference>
<dbReference type="SUPFAM" id="SSF52490">
    <property type="entry name" value="Tubulin nucleotide-binding domain-like"/>
    <property type="match status" value="1"/>
</dbReference>
<feature type="domain" description="EF-hand" evidence="28">
    <location>
        <begin position="776"/>
        <end position="811"/>
    </location>
</feature>
<evidence type="ECO:0000256" key="24">
    <source>
        <dbReference type="ARBA" id="ARBA00071544"/>
    </source>
</evidence>
<dbReference type="InterPro" id="IPR018247">
    <property type="entry name" value="EF_Hand_1_Ca_BS"/>
</dbReference>
<evidence type="ECO:0000256" key="10">
    <source>
        <dbReference type="ARBA" id="ARBA00022701"/>
    </source>
</evidence>
<dbReference type="GO" id="GO:0005200">
    <property type="term" value="F:structural constituent of cytoskeleton"/>
    <property type="evidence" value="ECO:0007669"/>
    <property type="project" value="InterPro"/>
</dbReference>
<evidence type="ECO:0000256" key="21">
    <source>
        <dbReference type="ARBA" id="ARBA00025194"/>
    </source>
</evidence>
<keyword evidence="12" id="KW-0547">Nucleotide-binding</keyword>
<dbReference type="InterPro" id="IPR002452">
    <property type="entry name" value="Alpha_tubulin"/>
</dbReference>
<name>A0A178F524_TRIRU</name>
<dbReference type="InterPro" id="IPR011992">
    <property type="entry name" value="EF-hand-dom_pair"/>
</dbReference>
<dbReference type="Gene3D" id="3.30.1330.20">
    <property type="entry name" value="Tubulin/FtsZ, C-terminal domain"/>
    <property type="match status" value="1"/>
</dbReference>
<comment type="caution">
    <text evidence="29">The sequence shown here is derived from an EMBL/GenBank/DDBJ whole genome shotgun (WGS) entry which is preliminary data.</text>
</comment>
<evidence type="ECO:0000256" key="13">
    <source>
        <dbReference type="ARBA" id="ARBA00022753"/>
    </source>
</evidence>
<organism evidence="29 30">
    <name type="scientific">Trichophyton rubrum</name>
    <name type="common">Athlete's foot fungus</name>
    <name type="synonym">Epidermophyton rubrum</name>
    <dbReference type="NCBI Taxonomy" id="5551"/>
    <lineage>
        <taxon>Eukaryota</taxon>
        <taxon>Fungi</taxon>
        <taxon>Dikarya</taxon>
        <taxon>Ascomycota</taxon>
        <taxon>Pezizomycotina</taxon>
        <taxon>Eurotiomycetes</taxon>
        <taxon>Eurotiomycetidae</taxon>
        <taxon>Onygenales</taxon>
        <taxon>Arthrodermataceae</taxon>
        <taxon>Trichophyton</taxon>
    </lineage>
</organism>
<comment type="subcellular location">
    <subcellularLocation>
        <location evidence="4">Cell membrane</location>
        <topology evidence="4">Peripheral membrane protein</topology>
        <orientation evidence="4">Cytoplasmic side</orientation>
    </subcellularLocation>
    <subcellularLocation>
        <location evidence="3">Cytoplasm</location>
        <location evidence="3">Cytoskeleton</location>
        <location evidence="3">Actin patch</location>
    </subcellularLocation>
    <subcellularLocation>
        <location evidence="2">Endosome membrane</location>
        <topology evidence="2">Peripheral membrane protein</topology>
        <orientation evidence="2">Cytoplasmic side</orientation>
    </subcellularLocation>
</comment>
<evidence type="ECO:0000256" key="20">
    <source>
        <dbReference type="ARBA" id="ARBA00023212"/>
    </source>
</evidence>
<dbReference type="GO" id="GO:0010008">
    <property type="term" value="C:endosome membrane"/>
    <property type="evidence" value="ECO:0007669"/>
    <property type="project" value="UniProtKB-SubCell"/>
</dbReference>
<keyword evidence="20" id="KW-0206">Cytoskeleton</keyword>
<dbReference type="SMART" id="SM00865">
    <property type="entry name" value="Tubulin_C"/>
    <property type="match status" value="1"/>
</dbReference>
<dbReference type="InterPro" id="IPR017975">
    <property type="entry name" value="Tubulin_CS"/>
</dbReference>
<gene>
    <name evidence="29" type="ORF">A7C99_1671</name>
</gene>
<evidence type="ECO:0000256" key="1">
    <source>
        <dbReference type="ARBA" id="ARBA00001946"/>
    </source>
</evidence>
<dbReference type="Proteomes" id="UP000243015">
    <property type="component" value="Unassembled WGS sequence"/>
</dbReference>
<feature type="compositionally biased region" description="Basic and acidic residues" evidence="25">
    <location>
        <begin position="1370"/>
        <end position="1379"/>
    </location>
</feature>
<evidence type="ECO:0000256" key="3">
    <source>
        <dbReference type="ARBA" id="ARBA00004134"/>
    </source>
</evidence>
<evidence type="ECO:0000256" key="7">
    <source>
        <dbReference type="ARBA" id="ARBA00011747"/>
    </source>
</evidence>
<dbReference type="Gene3D" id="1.10.287.600">
    <property type="entry name" value="Helix hairpin bin"/>
    <property type="match status" value="1"/>
</dbReference>
<dbReference type="SMART" id="SM00027">
    <property type="entry name" value="EH"/>
    <property type="match status" value="3"/>
</dbReference>
<keyword evidence="14" id="KW-0378">Hydrolase</keyword>
<feature type="region of interest" description="Disordered" evidence="25">
    <location>
        <begin position="865"/>
        <end position="941"/>
    </location>
</feature>
<feature type="compositionally biased region" description="Low complexity" evidence="25">
    <location>
        <begin position="905"/>
        <end position="916"/>
    </location>
</feature>
<dbReference type="VEuPathDB" id="FungiDB:TERG_07774"/>
<keyword evidence="9" id="KW-0254">Endocytosis</keyword>
<dbReference type="InterPro" id="IPR002048">
    <property type="entry name" value="EF_hand_dom"/>
</dbReference>
<dbReference type="SUPFAM" id="SSF55307">
    <property type="entry name" value="Tubulin C-terminal domain-like"/>
    <property type="match status" value="1"/>
</dbReference>
<comment type="subunit">
    <text evidence="7">Dimer of alpha and beta chains. A typical microtubule is a hollow water-filled tube with an outer diameter of 25 nm and an inner diameter of 15 nM. Alpha-beta heterodimers associate head-to-tail to form protofilaments running lengthwise along the microtubule wall with the beta-tubulin subunit facing the microtubule plus end conferring a structural polarity. Microtubules usually have 13 protofilaments but different protofilament numbers can be found in some organisms and specialized cells.</text>
</comment>
<keyword evidence="16" id="KW-0460">Magnesium</keyword>
<evidence type="ECO:0000256" key="4">
    <source>
        <dbReference type="ARBA" id="ARBA00004413"/>
    </source>
</evidence>
<feature type="compositionally biased region" description="Polar residues" evidence="25">
    <location>
        <begin position="1126"/>
        <end position="1143"/>
    </location>
</feature>
<evidence type="ECO:0000256" key="5">
    <source>
        <dbReference type="ARBA" id="ARBA00009636"/>
    </source>
</evidence>
<dbReference type="Gene3D" id="3.40.50.1440">
    <property type="entry name" value="Tubulin/FtsZ, GTPase domain"/>
    <property type="match status" value="1"/>
</dbReference>
<dbReference type="InterPro" id="IPR018316">
    <property type="entry name" value="Tubulin/FtsZ_2-layer-sand-dom"/>
</dbReference>
<evidence type="ECO:0000259" key="28">
    <source>
        <dbReference type="PROSITE" id="PS50222"/>
    </source>
</evidence>
<proteinExistence type="inferred from homology"/>
<evidence type="ECO:0000256" key="17">
    <source>
        <dbReference type="ARBA" id="ARBA00023054"/>
    </source>
</evidence>
<keyword evidence="11" id="KW-0479">Metal-binding</keyword>
<dbReference type="GO" id="GO:0006897">
    <property type="term" value="P:endocytosis"/>
    <property type="evidence" value="ECO:0007669"/>
    <property type="project" value="UniProtKB-KW"/>
</dbReference>
<dbReference type="PRINTS" id="PR01162">
    <property type="entry name" value="ALPHATUBULIN"/>
</dbReference>
<feature type="region of interest" description="Disordered" evidence="25">
    <location>
        <begin position="1623"/>
        <end position="1658"/>
    </location>
</feature>
<comment type="similarity">
    <text evidence="5">Belongs to the tubulin family.</text>
</comment>
<keyword evidence="18" id="KW-0342">GTP-binding</keyword>
<dbReference type="GO" id="GO:0005525">
    <property type="term" value="F:GTP binding"/>
    <property type="evidence" value="ECO:0007669"/>
    <property type="project" value="UniProtKB-KW"/>
</dbReference>
<keyword evidence="19" id="KW-0009">Actin-binding</keyword>
<feature type="compositionally biased region" description="Polar residues" evidence="25">
    <location>
        <begin position="1543"/>
        <end position="1568"/>
    </location>
</feature>
<evidence type="ECO:0000259" key="26">
    <source>
        <dbReference type="PROSITE" id="PS50030"/>
    </source>
</evidence>
<evidence type="ECO:0000313" key="30">
    <source>
        <dbReference type="Proteomes" id="UP000243015"/>
    </source>
</evidence>